<evidence type="ECO:0008006" key="5">
    <source>
        <dbReference type="Google" id="ProtNLM"/>
    </source>
</evidence>
<evidence type="ECO:0000313" key="3">
    <source>
        <dbReference type="EMBL" id="KAF5825606.1"/>
    </source>
</evidence>
<dbReference type="Proteomes" id="UP000815325">
    <property type="component" value="Unassembled WGS sequence"/>
</dbReference>
<comment type="caution">
    <text evidence="3">The sequence shown here is derived from an EMBL/GenBank/DDBJ whole genome shotgun (WGS) entry which is preliminary data.</text>
</comment>
<organism evidence="3 4">
    <name type="scientific">Dunaliella salina</name>
    <name type="common">Green alga</name>
    <name type="synonym">Protococcus salinus</name>
    <dbReference type="NCBI Taxonomy" id="3046"/>
    <lineage>
        <taxon>Eukaryota</taxon>
        <taxon>Viridiplantae</taxon>
        <taxon>Chlorophyta</taxon>
        <taxon>core chlorophytes</taxon>
        <taxon>Chlorophyceae</taxon>
        <taxon>CS clade</taxon>
        <taxon>Chlamydomonadales</taxon>
        <taxon>Dunaliellaceae</taxon>
        <taxon>Dunaliella</taxon>
    </lineage>
</organism>
<keyword evidence="1" id="KW-0812">Transmembrane</keyword>
<evidence type="ECO:0000256" key="2">
    <source>
        <dbReference type="SAM" id="SignalP"/>
    </source>
</evidence>
<name>A0ABQ7FSX5_DUNSA</name>
<keyword evidence="1" id="KW-1133">Transmembrane helix</keyword>
<dbReference type="EMBL" id="MU072395">
    <property type="protein sequence ID" value="KAF5825606.1"/>
    <property type="molecule type" value="Genomic_DNA"/>
</dbReference>
<feature type="transmembrane region" description="Helical" evidence="1">
    <location>
        <begin position="55"/>
        <end position="74"/>
    </location>
</feature>
<evidence type="ECO:0000313" key="4">
    <source>
        <dbReference type="Proteomes" id="UP000815325"/>
    </source>
</evidence>
<feature type="chain" id="PRO_5046770835" description="Encoded protein" evidence="2">
    <location>
        <begin position="19"/>
        <end position="75"/>
    </location>
</feature>
<gene>
    <name evidence="3" type="ORF">DUNSADRAFT_8157</name>
</gene>
<keyword evidence="2" id="KW-0732">Signal</keyword>
<keyword evidence="4" id="KW-1185">Reference proteome</keyword>
<sequence length="75" mass="8086">MRMFVAVMLITLLASIGATCGTTYAMVAYLKDTETSEDNVLKSASSHQPLRTGDLLFHLSCSVLICCTLLLLGCQ</sequence>
<keyword evidence="1" id="KW-0472">Membrane</keyword>
<reference evidence="3" key="1">
    <citation type="submission" date="2017-08" db="EMBL/GenBank/DDBJ databases">
        <authorList>
            <person name="Polle J.E."/>
            <person name="Barry K."/>
            <person name="Cushman J."/>
            <person name="Schmutz J."/>
            <person name="Tran D."/>
            <person name="Hathwaick L.T."/>
            <person name="Yim W.C."/>
            <person name="Jenkins J."/>
            <person name="Mckie-Krisberg Z.M."/>
            <person name="Prochnik S."/>
            <person name="Lindquist E."/>
            <person name="Dockter R.B."/>
            <person name="Adam C."/>
            <person name="Molina H."/>
            <person name="Bunkerborg J."/>
            <person name="Jin E."/>
            <person name="Buchheim M."/>
            <person name="Magnuson J."/>
        </authorList>
    </citation>
    <scope>NUCLEOTIDE SEQUENCE</scope>
    <source>
        <strain evidence="3">CCAP 19/18</strain>
    </source>
</reference>
<protein>
    <recommendedName>
        <fullName evidence="5">Encoded protein</fullName>
    </recommendedName>
</protein>
<feature type="signal peptide" evidence="2">
    <location>
        <begin position="1"/>
        <end position="18"/>
    </location>
</feature>
<accession>A0ABQ7FSX5</accession>
<proteinExistence type="predicted"/>
<evidence type="ECO:0000256" key="1">
    <source>
        <dbReference type="SAM" id="Phobius"/>
    </source>
</evidence>